<reference evidence="3" key="1">
    <citation type="journal article" date="2018" name="Front. Microbiol.">
        <title>Genome-Based Analysis Reveals the Taxonomy and Diversity of the Family Idiomarinaceae.</title>
        <authorList>
            <person name="Liu Y."/>
            <person name="Lai Q."/>
            <person name="Shao Z."/>
        </authorList>
    </citation>
    <scope>NUCLEOTIDE SEQUENCE [LARGE SCALE GENOMIC DNA]</scope>
    <source>
        <strain evidence="3">c121</strain>
    </source>
</reference>
<sequence length="286" mass="32016">MSNLNFQRQQGMALFQVLLMVAIISVLLIIMSQQTQSSVARAQAMQQQVESQLALESSAAYVDSLLLSNEWLSARGDDSHPLHHINFYGGKTAIALPERPAYAALNYQVSLQLQNEASLFDINYRPNDVHQLLLQQGVERAEADAMIRELKDYLQQPGAMLIQQLGDLLQLSLWDVATLERIAPFVSVNAPTFNPVWAPDELLPVLLSQGQADTIRSLRKTNEISAGLLQEFAAEGDVLDSGIFPGGSQRVRLTSEVTGLQLYREVDYRPRHPSPLRRHAKQFRQE</sequence>
<dbReference type="STRING" id="1122124.GCA_000423165_00546"/>
<keyword evidence="1" id="KW-1133">Transmembrane helix</keyword>
<protein>
    <recommendedName>
        <fullName evidence="4">Type II secretion system protein K</fullName>
    </recommendedName>
</protein>
<evidence type="ECO:0008006" key="4">
    <source>
        <dbReference type="Google" id="ProtNLM"/>
    </source>
</evidence>
<gene>
    <name evidence="2" type="ORF">CWI80_04255</name>
</gene>
<dbReference type="EMBL" id="PIQE01000001">
    <property type="protein sequence ID" value="RUO74560.1"/>
    <property type="molecule type" value="Genomic_DNA"/>
</dbReference>
<dbReference type="RefSeq" id="WP_026861594.1">
    <property type="nucleotide sequence ID" value="NZ_PIQE01000001.1"/>
</dbReference>
<evidence type="ECO:0000313" key="3">
    <source>
        <dbReference type="Proteomes" id="UP000287022"/>
    </source>
</evidence>
<keyword evidence="1" id="KW-0812">Transmembrane</keyword>
<name>A0A432Z9K1_9GAMM</name>
<evidence type="ECO:0000256" key="1">
    <source>
        <dbReference type="SAM" id="Phobius"/>
    </source>
</evidence>
<feature type="transmembrane region" description="Helical" evidence="1">
    <location>
        <begin position="12"/>
        <end position="31"/>
    </location>
</feature>
<keyword evidence="1" id="KW-0472">Membrane</keyword>
<accession>A0A432Z9K1</accession>
<proteinExistence type="predicted"/>
<dbReference type="AlphaFoldDB" id="A0A432Z9K1"/>
<dbReference type="Proteomes" id="UP000287022">
    <property type="component" value="Unassembled WGS sequence"/>
</dbReference>
<keyword evidence="3" id="KW-1185">Reference proteome</keyword>
<organism evidence="2 3">
    <name type="scientific">Pseudidiomarina sediminum</name>
    <dbReference type="NCBI Taxonomy" id="431675"/>
    <lineage>
        <taxon>Bacteria</taxon>
        <taxon>Pseudomonadati</taxon>
        <taxon>Pseudomonadota</taxon>
        <taxon>Gammaproteobacteria</taxon>
        <taxon>Alteromonadales</taxon>
        <taxon>Idiomarinaceae</taxon>
        <taxon>Pseudidiomarina</taxon>
    </lineage>
</organism>
<evidence type="ECO:0000313" key="2">
    <source>
        <dbReference type="EMBL" id="RUO74560.1"/>
    </source>
</evidence>
<comment type="caution">
    <text evidence="2">The sequence shown here is derived from an EMBL/GenBank/DDBJ whole genome shotgun (WGS) entry which is preliminary data.</text>
</comment>